<keyword evidence="1" id="KW-0812">Transmembrane</keyword>
<dbReference type="VEuPathDB" id="FungiDB:LCOR_03388.1"/>
<dbReference type="Proteomes" id="UP000027586">
    <property type="component" value="Unassembled WGS sequence"/>
</dbReference>
<sequence>MTLKSEKEIDMQYTLEMFIYNILPLSVAIITARFIRRLPPMQIFHSFLFYSQVGTMKTERKDISALAANLRSADDRERYNRVISISQNLQRQIQDLSASRYRYRQPIFMEERRRHHNGNSRTAMQRNLRSLQAPSLNTATIRYKMTKT</sequence>
<proteinExistence type="predicted"/>
<gene>
    <name evidence="2" type="ORF">LCOR_03388.1</name>
</gene>
<feature type="transmembrane region" description="Helical" evidence="1">
    <location>
        <begin position="17"/>
        <end position="35"/>
    </location>
</feature>
<name>A0A068RQ28_9FUNG</name>
<dbReference type="EMBL" id="CBTN010000011">
    <property type="protein sequence ID" value="CDH51835.1"/>
    <property type="molecule type" value="Genomic_DNA"/>
</dbReference>
<keyword evidence="3" id="KW-1185">Reference proteome</keyword>
<dbReference type="OrthoDB" id="10345869at2759"/>
<evidence type="ECO:0000313" key="2">
    <source>
        <dbReference type="EMBL" id="CDH51835.1"/>
    </source>
</evidence>
<organism evidence="2 3">
    <name type="scientific">Lichtheimia corymbifera JMRC:FSU:9682</name>
    <dbReference type="NCBI Taxonomy" id="1263082"/>
    <lineage>
        <taxon>Eukaryota</taxon>
        <taxon>Fungi</taxon>
        <taxon>Fungi incertae sedis</taxon>
        <taxon>Mucoromycota</taxon>
        <taxon>Mucoromycotina</taxon>
        <taxon>Mucoromycetes</taxon>
        <taxon>Mucorales</taxon>
        <taxon>Lichtheimiaceae</taxon>
        <taxon>Lichtheimia</taxon>
    </lineage>
</organism>
<evidence type="ECO:0000256" key="1">
    <source>
        <dbReference type="SAM" id="Phobius"/>
    </source>
</evidence>
<comment type="caution">
    <text evidence="2">The sequence shown here is derived from an EMBL/GenBank/DDBJ whole genome shotgun (WGS) entry which is preliminary data.</text>
</comment>
<dbReference type="AlphaFoldDB" id="A0A068RQ28"/>
<reference evidence="2" key="1">
    <citation type="submission" date="2013-08" db="EMBL/GenBank/DDBJ databases">
        <title>Gene expansion shapes genome architecture in the human pathogen Lichtheimia corymbifera: an evolutionary genomics analysis in the ancient terrestrial Mucorales (Mucoromycotina).</title>
        <authorList>
            <person name="Schwartze V.U."/>
            <person name="Winter S."/>
            <person name="Shelest E."/>
            <person name="Marcet-Houben M."/>
            <person name="Horn F."/>
            <person name="Wehner S."/>
            <person name="Hoffmann K."/>
            <person name="Riege K."/>
            <person name="Sammeth M."/>
            <person name="Nowrousian M."/>
            <person name="Valiante V."/>
            <person name="Linde J."/>
            <person name="Jacobsen I.D."/>
            <person name="Marz M."/>
            <person name="Brakhage A.A."/>
            <person name="Gabaldon T."/>
            <person name="Bocker S."/>
            <person name="Voigt K."/>
        </authorList>
    </citation>
    <scope>NUCLEOTIDE SEQUENCE [LARGE SCALE GENOMIC DNA]</scope>
    <source>
        <strain evidence="2">FSU 9682</strain>
    </source>
</reference>
<protein>
    <submittedName>
        <fullName evidence="2">Uncharacterized protein</fullName>
    </submittedName>
</protein>
<keyword evidence="1" id="KW-0472">Membrane</keyword>
<accession>A0A068RQ28</accession>
<keyword evidence="1" id="KW-1133">Transmembrane helix</keyword>
<evidence type="ECO:0000313" key="3">
    <source>
        <dbReference type="Proteomes" id="UP000027586"/>
    </source>
</evidence>